<evidence type="ECO:0000313" key="5">
    <source>
        <dbReference type="EMBL" id="CAE0361143.1"/>
    </source>
</evidence>
<accession>A0A7S3JRK8</accession>
<dbReference type="AlphaFoldDB" id="A0A7S3JRK8"/>
<dbReference type="InterPro" id="IPR036872">
    <property type="entry name" value="CH_dom_sf"/>
</dbReference>
<dbReference type="EMBL" id="HBIJ01002740">
    <property type="protein sequence ID" value="CAE0361143.1"/>
    <property type="molecule type" value="Transcribed_RNA"/>
</dbReference>
<dbReference type="SUPFAM" id="SSF53187">
    <property type="entry name" value="Zn-dependent exopeptidases"/>
    <property type="match status" value="1"/>
</dbReference>
<dbReference type="SMART" id="SM00033">
    <property type="entry name" value="CH"/>
    <property type="match status" value="2"/>
</dbReference>
<keyword evidence="2" id="KW-0009">Actin-binding</keyword>
<reference evidence="5" key="1">
    <citation type="submission" date="2021-01" db="EMBL/GenBank/DDBJ databases">
        <authorList>
            <person name="Corre E."/>
            <person name="Pelletier E."/>
            <person name="Niang G."/>
            <person name="Scheremetjew M."/>
            <person name="Finn R."/>
            <person name="Kale V."/>
            <person name="Holt S."/>
            <person name="Cochrane G."/>
            <person name="Meng A."/>
            <person name="Brown T."/>
            <person name="Cohen L."/>
        </authorList>
    </citation>
    <scope>NUCLEOTIDE SEQUENCE</scope>
    <source>
        <strain evidence="5">CCMP1510</strain>
    </source>
</reference>
<gene>
    <name evidence="5" type="ORF">ALAG00032_LOCUS1875</name>
</gene>
<dbReference type="PANTHER" id="PTHR11915">
    <property type="entry name" value="SPECTRIN/FILAMIN RELATED CYTOSKELETAL PROTEIN"/>
    <property type="match status" value="1"/>
</dbReference>
<dbReference type="GO" id="GO:0003779">
    <property type="term" value="F:actin binding"/>
    <property type="evidence" value="ECO:0007669"/>
    <property type="project" value="UniProtKB-KW"/>
</dbReference>
<evidence type="ECO:0000259" key="4">
    <source>
        <dbReference type="PROSITE" id="PS50021"/>
    </source>
</evidence>
<proteinExistence type="predicted"/>
<feature type="region of interest" description="Disordered" evidence="3">
    <location>
        <begin position="1"/>
        <end position="22"/>
    </location>
</feature>
<dbReference type="InterPro" id="IPR001715">
    <property type="entry name" value="CH_dom"/>
</dbReference>
<evidence type="ECO:0000256" key="1">
    <source>
        <dbReference type="ARBA" id="ARBA00022737"/>
    </source>
</evidence>
<dbReference type="Gene3D" id="3.40.630.10">
    <property type="entry name" value="Zn peptidases"/>
    <property type="match status" value="1"/>
</dbReference>
<dbReference type="Gene3D" id="3.30.70.360">
    <property type="match status" value="1"/>
</dbReference>
<dbReference type="Pfam" id="PF00307">
    <property type="entry name" value="CH"/>
    <property type="match status" value="2"/>
</dbReference>
<evidence type="ECO:0000256" key="2">
    <source>
        <dbReference type="ARBA" id="ARBA00023203"/>
    </source>
</evidence>
<organism evidence="5">
    <name type="scientific">Aureoumbra lagunensis</name>
    <dbReference type="NCBI Taxonomy" id="44058"/>
    <lineage>
        <taxon>Eukaryota</taxon>
        <taxon>Sar</taxon>
        <taxon>Stramenopiles</taxon>
        <taxon>Ochrophyta</taxon>
        <taxon>Pelagophyceae</taxon>
        <taxon>Pelagomonadales</taxon>
        <taxon>Aureoumbra</taxon>
    </lineage>
</organism>
<feature type="domain" description="Calponin-homology (CH)" evidence="4">
    <location>
        <begin position="151"/>
        <end position="253"/>
    </location>
</feature>
<sequence>MSIPASETESLKRASSRANESEPKWLRRQRRLFTNFCNAKLADRDDIPPMTDILEDIKDGRVLYALLEVLSGQSLAPLGKIKKPKAGKELSHIDKVANLSISFRYIHQTTKIVGIGPGDVADGHSSLVLGLIWSLIVFFTAKDLGGLDDVSALKKKILKWCQKRTEKNPDVEIKNLKDSFMGGNAFLAILHDVDPVGSPYEPTSSASKNYQKAFDDAAEKYGVPQLLDANDEDLWKDDQSMVTYLSELMKRLPEHGGDKAAGPLRWANENEPKAEDDLAQLCKIPSVPDDPNHLSDCQHCANVLKDLASNKNLKNVQLILPDDKSEISSPPFVVASLTAEPQDSVPTVLLVADYGVEDGSYLTANWGGDGSAFIPIYINEGTNKRLRAAGSASSKSGCLALIQSMAALINGKNQDQDKFPLNIDLILACGEAKDYAPNGRIQQFVTSQYANKKAPDYALVDAPGIAPTLTPDTYTVAFSCRGYIELEICVTIAQDTTKNKKGGYALTPPLIDANMGLCQVIAGLRQVTEGKTNPLMKIPGLLGFTSSNRFTKALEASVQVSAEQLSQDVGYYPNPLAVMPSKTLPEQLCFQPGFTIIDWQQDTLPIKNDIGSLFPSTSARARLCVFLAPGFSHDKAITLLENAAKSAAEPWNLNLEIQPSPSPTTGYISELADSFLNKFTISANRHFANKRAVKLIASPAFVPLTTAVSRALAATGTYGIGINDQQANLAKINESVKLSDMHDSVKSLISLLANMNAVPKFQKSVDVSSLFEAS</sequence>
<dbReference type="PROSITE" id="PS00020">
    <property type="entry name" value="ACTININ_2"/>
    <property type="match status" value="1"/>
</dbReference>
<name>A0A7S3JRK8_9STRA</name>
<evidence type="ECO:0000256" key="3">
    <source>
        <dbReference type="SAM" id="MobiDB-lite"/>
    </source>
</evidence>
<feature type="domain" description="Calponin-homology (CH)" evidence="4">
    <location>
        <begin position="27"/>
        <end position="140"/>
    </location>
</feature>
<dbReference type="SUPFAM" id="SSF47576">
    <property type="entry name" value="Calponin-homology domain, CH-domain"/>
    <property type="match status" value="1"/>
</dbReference>
<dbReference type="PROSITE" id="PS50021">
    <property type="entry name" value="CH"/>
    <property type="match status" value="2"/>
</dbReference>
<protein>
    <recommendedName>
        <fullName evidence="4">Calponin-homology (CH) domain-containing protein</fullName>
    </recommendedName>
</protein>
<keyword evidence="1" id="KW-0677">Repeat</keyword>
<dbReference type="InterPro" id="IPR001589">
    <property type="entry name" value="Actinin_actin-bd_CS"/>
</dbReference>
<dbReference type="Gene3D" id="1.10.418.10">
    <property type="entry name" value="Calponin-like domain"/>
    <property type="match status" value="2"/>
</dbReference>